<dbReference type="Proteomes" id="UP000275267">
    <property type="component" value="Unassembled WGS sequence"/>
</dbReference>
<sequence>MANASASGDWIIPEMVEHLTVVDEEHRAPINSSPTIIGHPADSFPVNMLEPNLYDACTNVPPVVQRSHVPHRPQNQRRPAASNSLPPAEYPAPSSETDPETTAAILPTSSCRPATGSQTIPPSSRLPCSAGIAPRRLSVRPRRPAAAVAPSRHPRAIHAAPGSRGTASQSALTTILLLPLGRPAVPAASESRHAASSSALAVLLLPLVRPAPPLPPPRSSCTGCSRRRGLVRLRCCGGQPRLVGRAAAAPRSPGAARVRPARQAWPHGGCSRLRGRGGGCIEMERQRVLGLFRRVAMRLHGGDGGQQADVLEEAVEDYRSPAELGHPVGICNLGVSYLEGTVDLAYSVVGFSLETCSRWM</sequence>
<organism evidence="2 3">
    <name type="scientific">Panicum miliaceum</name>
    <name type="common">Proso millet</name>
    <name type="synonym">Broomcorn millet</name>
    <dbReference type="NCBI Taxonomy" id="4540"/>
    <lineage>
        <taxon>Eukaryota</taxon>
        <taxon>Viridiplantae</taxon>
        <taxon>Streptophyta</taxon>
        <taxon>Embryophyta</taxon>
        <taxon>Tracheophyta</taxon>
        <taxon>Spermatophyta</taxon>
        <taxon>Magnoliopsida</taxon>
        <taxon>Liliopsida</taxon>
        <taxon>Poales</taxon>
        <taxon>Poaceae</taxon>
        <taxon>PACMAD clade</taxon>
        <taxon>Panicoideae</taxon>
        <taxon>Panicodae</taxon>
        <taxon>Paniceae</taxon>
        <taxon>Panicinae</taxon>
        <taxon>Panicum</taxon>
        <taxon>Panicum sect. Panicum</taxon>
    </lineage>
</organism>
<dbReference type="AlphaFoldDB" id="A0A3L6T5C7"/>
<gene>
    <name evidence="2" type="ORF">C2845_PM05G34730</name>
</gene>
<evidence type="ECO:0000313" key="2">
    <source>
        <dbReference type="EMBL" id="RLN31121.1"/>
    </source>
</evidence>
<protein>
    <submittedName>
        <fullName evidence="2">Sel1-like repeat</fullName>
    </submittedName>
</protein>
<feature type="region of interest" description="Disordered" evidence="1">
    <location>
        <begin position="65"/>
        <end position="166"/>
    </location>
</feature>
<reference evidence="3" key="1">
    <citation type="journal article" date="2019" name="Nat. Commun.">
        <title>The genome of broomcorn millet.</title>
        <authorList>
            <person name="Zou C."/>
            <person name="Miki D."/>
            <person name="Li D."/>
            <person name="Tang Q."/>
            <person name="Xiao L."/>
            <person name="Rajput S."/>
            <person name="Deng P."/>
            <person name="Jia W."/>
            <person name="Huang R."/>
            <person name="Zhang M."/>
            <person name="Sun Y."/>
            <person name="Hu J."/>
            <person name="Fu X."/>
            <person name="Schnable P.S."/>
            <person name="Li F."/>
            <person name="Zhang H."/>
            <person name="Feng B."/>
            <person name="Zhu X."/>
            <person name="Liu R."/>
            <person name="Schnable J.C."/>
            <person name="Zhu J.-K."/>
            <person name="Zhang H."/>
        </authorList>
    </citation>
    <scope>NUCLEOTIDE SEQUENCE [LARGE SCALE GENOMIC DNA]</scope>
</reference>
<dbReference type="EMBL" id="PQIB02000003">
    <property type="protein sequence ID" value="RLN31121.1"/>
    <property type="molecule type" value="Genomic_DNA"/>
</dbReference>
<evidence type="ECO:0000313" key="3">
    <source>
        <dbReference type="Proteomes" id="UP000275267"/>
    </source>
</evidence>
<comment type="caution">
    <text evidence="2">The sequence shown here is derived from an EMBL/GenBank/DDBJ whole genome shotgun (WGS) entry which is preliminary data.</text>
</comment>
<accession>A0A3L6T5C7</accession>
<feature type="compositionally biased region" description="Polar residues" evidence="1">
    <location>
        <begin position="107"/>
        <end position="122"/>
    </location>
</feature>
<name>A0A3L6T5C7_PANMI</name>
<evidence type="ECO:0000256" key="1">
    <source>
        <dbReference type="SAM" id="MobiDB-lite"/>
    </source>
</evidence>
<proteinExistence type="predicted"/>
<keyword evidence="3" id="KW-1185">Reference proteome</keyword>